<sequence>MVGALLPLLAITLAPHALRVPVTFVAVLLALVVTGVASARLGGAGVSKAVRRTVVGGALAMAVTYAVGRAVGGW</sequence>
<keyword evidence="7" id="KW-1185">Reference proteome</keyword>
<reference evidence="7" key="1">
    <citation type="journal article" date="2019" name="Int. J. Syst. Evol. Microbiol.">
        <title>The Global Catalogue of Microorganisms (GCM) 10K type strain sequencing project: providing services to taxonomists for standard genome sequencing and annotation.</title>
        <authorList>
            <consortium name="The Broad Institute Genomics Platform"/>
            <consortium name="The Broad Institute Genome Sequencing Center for Infectious Disease"/>
            <person name="Wu L."/>
            <person name="Ma J."/>
        </authorList>
    </citation>
    <scope>NUCLEOTIDE SEQUENCE [LARGE SCALE GENOMIC DNA]</scope>
    <source>
        <strain evidence="7">NBRC 108730</strain>
    </source>
</reference>
<evidence type="ECO:0000256" key="3">
    <source>
        <dbReference type="ARBA" id="ARBA00022989"/>
    </source>
</evidence>
<evidence type="ECO:0000256" key="4">
    <source>
        <dbReference type="ARBA" id="ARBA00023136"/>
    </source>
</evidence>
<dbReference type="Proteomes" id="UP001157017">
    <property type="component" value="Unassembled WGS sequence"/>
</dbReference>
<dbReference type="Pfam" id="PF01988">
    <property type="entry name" value="VIT1"/>
    <property type="match status" value="1"/>
</dbReference>
<keyword evidence="4 5" id="KW-0472">Membrane</keyword>
<feature type="transmembrane region" description="Helical" evidence="5">
    <location>
        <begin position="27"/>
        <end position="46"/>
    </location>
</feature>
<evidence type="ECO:0000256" key="1">
    <source>
        <dbReference type="ARBA" id="ARBA00004127"/>
    </source>
</evidence>
<protein>
    <recommendedName>
        <fullName evidence="8">VIT family protein</fullName>
    </recommendedName>
</protein>
<feature type="transmembrane region" description="Helical" evidence="5">
    <location>
        <begin position="53"/>
        <end position="72"/>
    </location>
</feature>
<comment type="subcellular location">
    <subcellularLocation>
        <location evidence="1">Endomembrane system</location>
        <topology evidence="1">Multi-pass membrane protein</topology>
    </subcellularLocation>
</comment>
<proteinExistence type="predicted"/>
<evidence type="ECO:0008006" key="8">
    <source>
        <dbReference type="Google" id="ProtNLM"/>
    </source>
</evidence>
<keyword evidence="2 5" id="KW-0812">Transmembrane</keyword>
<dbReference type="EMBL" id="BSUZ01000001">
    <property type="protein sequence ID" value="GMA86065.1"/>
    <property type="molecule type" value="Genomic_DNA"/>
</dbReference>
<organism evidence="6 7">
    <name type="scientific">Angustibacter aerolatus</name>
    <dbReference type="NCBI Taxonomy" id="1162965"/>
    <lineage>
        <taxon>Bacteria</taxon>
        <taxon>Bacillati</taxon>
        <taxon>Actinomycetota</taxon>
        <taxon>Actinomycetes</taxon>
        <taxon>Kineosporiales</taxon>
        <taxon>Kineosporiaceae</taxon>
    </lineage>
</organism>
<evidence type="ECO:0000313" key="6">
    <source>
        <dbReference type="EMBL" id="GMA86065.1"/>
    </source>
</evidence>
<evidence type="ECO:0000256" key="5">
    <source>
        <dbReference type="SAM" id="Phobius"/>
    </source>
</evidence>
<accession>A0ABQ6JGT5</accession>
<evidence type="ECO:0000256" key="2">
    <source>
        <dbReference type="ARBA" id="ARBA00022692"/>
    </source>
</evidence>
<name>A0ABQ6JGT5_9ACTN</name>
<evidence type="ECO:0000313" key="7">
    <source>
        <dbReference type="Proteomes" id="UP001157017"/>
    </source>
</evidence>
<comment type="caution">
    <text evidence="6">The sequence shown here is derived from an EMBL/GenBank/DDBJ whole genome shotgun (WGS) entry which is preliminary data.</text>
</comment>
<keyword evidence="3 5" id="KW-1133">Transmembrane helix</keyword>
<dbReference type="InterPro" id="IPR008217">
    <property type="entry name" value="Ccc1_fam"/>
</dbReference>
<gene>
    <name evidence="6" type="ORF">GCM10025868_13150</name>
</gene>